<accession>A0A5M6HQQ7</accession>
<gene>
    <name evidence="1" type="ORF">F1193_13535</name>
</gene>
<sequence length="420" mass="46408">MARLLITFLGAARRGYDRMAYDFGGGEVRTASYFASALLDHLLSMPGRRPTRLVVLGTTGSMWDDVLDSLARPAADDEAGTNLFLALQQAGLEDRVDAKLLAALEPRLSAAVGIDVDLRLVSYAETADQASDMVRLLASIVGRRDAVEFDITHGLRHLAMLALFAAQVVEAIKDASVEGIWYGAREMSRGRAAAPVIRLDGLLAISRWVRALAAFDAAGDLRHLAPLLTPDDTAAARRLEHAAFRERILRLGGTEDQFRGALRAVARQDDPIVALFAPELQRRLVWASEGTLSGRQHALARIHLEAGDYVRAAVLGFEATVTREMELEGAFSEEDLRNEDARSDFQRRIVNDSKEWRRSAKRRGDTDTLAWITAFHDLKEVRNAFAHAAPAEEPRVMNALEEESRIRRFLADAFDILLAD</sequence>
<dbReference type="AlphaFoldDB" id="A0A5M6HQQ7"/>
<dbReference type="NCBIfam" id="TIGR02221">
    <property type="entry name" value="cas_TM1812"/>
    <property type="match status" value="1"/>
</dbReference>
<evidence type="ECO:0000313" key="1">
    <source>
        <dbReference type="EMBL" id="KAA5598205.1"/>
    </source>
</evidence>
<proteinExistence type="predicted"/>
<dbReference type="InterPro" id="IPR011742">
    <property type="entry name" value="CRISPR-assoc_prot_TM1812"/>
</dbReference>
<dbReference type="RefSeq" id="WP_150098341.1">
    <property type="nucleotide sequence ID" value="NZ_VWPL01000029.1"/>
</dbReference>
<reference evidence="1 2" key="1">
    <citation type="submission" date="2019-09" db="EMBL/GenBank/DDBJ databases">
        <title>Draft Whole-Genome sequence of Blastochloris sulfoviridis DSM 729.</title>
        <authorList>
            <person name="Meyer T.E."/>
            <person name="Kyndt J.A."/>
        </authorList>
    </citation>
    <scope>NUCLEOTIDE SEQUENCE [LARGE SCALE GENOMIC DNA]</scope>
    <source>
        <strain evidence="1 2">DSM 729</strain>
    </source>
</reference>
<dbReference type="OrthoDB" id="5793884at2"/>
<keyword evidence="2" id="KW-1185">Reference proteome</keyword>
<dbReference type="InterPro" id="IPR013383">
    <property type="entry name" value="CRISPR-assoc_prot_DxTHG_CS"/>
</dbReference>
<comment type="caution">
    <text evidence="1">The sequence shown here is derived from an EMBL/GenBank/DDBJ whole genome shotgun (WGS) entry which is preliminary data.</text>
</comment>
<evidence type="ECO:0000313" key="2">
    <source>
        <dbReference type="Proteomes" id="UP000323886"/>
    </source>
</evidence>
<organism evidence="1 2">
    <name type="scientific">Blastochloris sulfoviridis</name>
    <dbReference type="NCBI Taxonomy" id="50712"/>
    <lineage>
        <taxon>Bacteria</taxon>
        <taxon>Pseudomonadati</taxon>
        <taxon>Pseudomonadota</taxon>
        <taxon>Alphaproteobacteria</taxon>
        <taxon>Hyphomicrobiales</taxon>
        <taxon>Blastochloridaceae</taxon>
        <taxon>Blastochloris</taxon>
    </lineage>
</organism>
<dbReference type="EMBL" id="VWPL01000029">
    <property type="protein sequence ID" value="KAA5598205.1"/>
    <property type="molecule type" value="Genomic_DNA"/>
</dbReference>
<protein>
    <submittedName>
        <fullName evidence="1">TIGR02221 family CRISPR-associated protein</fullName>
    </submittedName>
</protein>
<dbReference type="NCBIfam" id="TIGR02549">
    <property type="entry name" value="CRISPR_DxTHG"/>
    <property type="match status" value="1"/>
</dbReference>
<dbReference type="Proteomes" id="UP000323886">
    <property type="component" value="Unassembled WGS sequence"/>
</dbReference>
<name>A0A5M6HQQ7_9HYPH</name>